<feature type="domain" description="SUI1" evidence="5">
    <location>
        <begin position="42"/>
        <end position="112"/>
    </location>
</feature>
<protein>
    <submittedName>
        <fullName evidence="6">Eukaryotic translation initiation factor SUI1</fullName>
    </submittedName>
</protein>
<comment type="function">
    <text evidence="1">Probably involved in translation.</text>
</comment>
<dbReference type="NCBIfam" id="TIGR01160">
    <property type="entry name" value="SUI1_MOF2"/>
    <property type="match status" value="1"/>
</dbReference>
<dbReference type="GO" id="GO:0003729">
    <property type="term" value="F:mRNA binding"/>
    <property type="evidence" value="ECO:0007669"/>
    <property type="project" value="UniProtKB-ARBA"/>
</dbReference>
<dbReference type="Gene3D" id="3.30.780.10">
    <property type="entry name" value="SUI1-like domain"/>
    <property type="match status" value="1"/>
</dbReference>
<dbReference type="EMBL" id="BDIP01000785">
    <property type="protein sequence ID" value="GIQ82706.1"/>
    <property type="molecule type" value="Genomic_DNA"/>
</dbReference>
<proteinExistence type="inferred from homology"/>
<dbReference type="PANTHER" id="PTHR10388">
    <property type="entry name" value="EUKARYOTIC TRANSLATION INITIATION FACTOR SUI1"/>
    <property type="match status" value="1"/>
</dbReference>
<dbReference type="AlphaFoldDB" id="A0A9K3GHR7"/>
<name>A0A9K3GHR7_9EUKA</name>
<keyword evidence="3" id="KW-0648">Protein biosynthesis</keyword>
<dbReference type="Pfam" id="PF01253">
    <property type="entry name" value="SUI1"/>
    <property type="match status" value="1"/>
</dbReference>
<evidence type="ECO:0000256" key="2">
    <source>
        <dbReference type="ARBA" id="ARBA00005422"/>
    </source>
</evidence>
<dbReference type="InterPro" id="IPR036877">
    <property type="entry name" value="SUI1_dom_sf"/>
</dbReference>
<feature type="region of interest" description="Disordered" evidence="4">
    <location>
        <begin position="15"/>
        <end position="37"/>
    </location>
</feature>
<evidence type="ECO:0000256" key="4">
    <source>
        <dbReference type="SAM" id="MobiDB-lite"/>
    </source>
</evidence>
<evidence type="ECO:0000313" key="6">
    <source>
        <dbReference type="EMBL" id="GIQ82706.1"/>
    </source>
</evidence>
<dbReference type="OrthoDB" id="10248435at2759"/>
<reference evidence="6 7" key="1">
    <citation type="journal article" date="2018" name="PLoS ONE">
        <title>The draft genome of Kipferlia bialata reveals reductive genome evolution in fornicate parasites.</title>
        <authorList>
            <person name="Tanifuji G."/>
            <person name="Takabayashi S."/>
            <person name="Kume K."/>
            <person name="Takagi M."/>
            <person name="Nakayama T."/>
            <person name="Kamikawa R."/>
            <person name="Inagaki Y."/>
            <person name="Hashimoto T."/>
        </authorList>
    </citation>
    <scope>NUCLEOTIDE SEQUENCE [LARGE SCALE GENOMIC DNA]</scope>
    <source>
        <strain evidence="6">NY0173</strain>
    </source>
</reference>
<evidence type="ECO:0000256" key="3">
    <source>
        <dbReference type="ARBA" id="ARBA00022917"/>
    </source>
</evidence>
<dbReference type="InterPro" id="IPR005874">
    <property type="entry name" value="SUI1_euk"/>
</dbReference>
<dbReference type="Proteomes" id="UP000265618">
    <property type="component" value="Unassembled WGS sequence"/>
</dbReference>
<keyword evidence="6" id="KW-0396">Initiation factor</keyword>
<dbReference type="FunFam" id="3.30.780.10:FF:000001">
    <property type="entry name" value="Eukaryotic translation initiation factor SUI1"/>
    <property type="match status" value="1"/>
</dbReference>
<dbReference type="PROSITE" id="PS50296">
    <property type="entry name" value="SUI1"/>
    <property type="match status" value="1"/>
</dbReference>
<comment type="caution">
    <text evidence="6">The sequence shown here is derived from an EMBL/GenBank/DDBJ whole genome shotgun (WGS) entry which is preliminary data.</text>
</comment>
<dbReference type="PIRSF" id="PIRSF004499">
    <property type="entry name" value="SUI1_euk"/>
    <property type="match status" value="1"/>
</dbReference>
<organism evidence="6 7">
    <name type="scientific">Kipferlia bialata</name>
    <dbReference type="NCBI Taxonomy" id="797122"/>
    <lineage>
        <taxon>Eukaryota</taxon>
        <taxon>Metamonada</taxon>
        <taxon>Carpediemonas-like organisms</taxon>
        <taxon>Kipferlia</taxon>
    </lineage>
</organism>
<keyword evidence="7" id="KW-1185">Reference proteome</keyword>
<dbReference type="CDD" id="cd11566">
    <property type="entry name" value="eIF1_SUI1"/>
    <property type="match status" value="1"/>
</dbReference>
<gene>
    <name evidence="6" type="ORF">KIPB_003891</name>
</gene>
<sequence>MSGATTENINLETYDPFADAETGGSHTHSTDDTKAKRAASLVHIRIQQRTGRKSITTVQGIDRRYNFKKIVKAFKASFCCNGNVVEHPEHGQVIQLQGDHRHAVVSFLVEKKLCKKDQIKLHGWDK</sequence>
<dbReference type="SUPFAM" id="SSF55159">
    <property type="entry name" value="eIF1-like"/>
    <property type="match status" value="1"/>
</dbReference>
<comment type="similarity">
    <text evidence="2">Belongs to the SUI1 family.</text>
</comment>
<evidence type="ECO:0000313" key="7">
    <source>
        <dbReference type="Proteomes" id="UP000265618"/>
    </source>
</evidence>
<evidence type="ECO:0000256" key="1">
    <source>
        <dbReference type="ARBA" id="ARBA00003130"/>
    </source>
</evidence>
<dbReference type="GO" id="GO:0003743">
    <property type="term" value="F:translation initiation factor activity"/>
    <property type="evidence" value="ECO:0007669"/>
    <property type="project" value="UniProtKB-KW"/>
</dbReference>
<evidence type="ECO:0000259" key="5">
    <source>
        <dbReference type="PROSITE" id="PS50296"/>
    </source>
</evidence>
<dbReference type="InterPro" id="IPR001950">
    <property type="entry name" value="SUI1"/>
</dbReference>
<accession>A0A9K3GHR7</accession>